<feature type="region of interest" description="Disordered" evidence="1">
    <location>
        <begin position="1"/>
        <end position="21"/>
    </location>
</feature>
<evidence type="ECO:0000313" key="2">
    <source>
        <dbReference type="EMBL" id="OXU23824.1"/>
    </source>
</evidence>
<evidence type="ECO:0000313" key="3">
    <source>
        <dbReference type="Proteomes" id="UP000215335"/>
    </source>
</evidence>
<organism evidence="2 3">
    <name type="scientific">Trichomalopsis sarcophagae</name>
    <dbReference type="NCBI Taxonomy" id="543379"/>
    <lineage>
        <taxon>Eukaryota</taxon>
        <taxon>Metazoa</taxon>
        <taxon>Ecdysozoa</taxon>
        <taxon>Arthropoda</taxon>
        <taxon>Hexapoda</taxon>
        <taxon>Insecta</taxon>
        <taxon>Pterygota</taxon>
        <taxon>Neoptera</taxon>
        <taxon>Endopterygota</taxon>
        <taxon>Hymenoptera</taxon>
        <taxon>Apocrita</taxon>
        <taxon>Proctotrupomorpha</taxon>
        <taxon>Chalcidoidea</taxon>
        <taxon>Pteromalidae</taxon>
        <taxon>Pteromalinae</taxon>
        <taxon>Trichomalopsis</taxon>
    </lineage>
</organism>
<keyword evidence="3" id="KW-1185">Reference proteome</keyword>
<dbReference type="EMBL" id="NNAY01001478">
    <property type="protein sequence ID" value="OXU23824.1"/>
    <property type="molecule type" value="Genomic_DNA"/>
</dbReference>
<proteinExistence type="predicted"/>
<feature type="compositionally biased region" description="Polar residues" evidence="1">
    <location>
        <begin position="1"/>
        <end position="10"/>
    </location>
</feature>
<sequence>MVSQTHTSATRGARQVSDKSRAAESYCDACTSDASQTLAQWLEYRLSGPRVRVPSSSFSLSILSPFRL</sequence>
<evidence type="ECO:0000256" key="1">
    <source>
        <dbReference type="SAM" id="MobiDB-lite"/>
    </source>
</evidence>
<dbReference type="Proteomes" id="UP000215335">
    <property type="component" value="Unassembled WGS sequence"/>
</dbReference>
<accession>A0A232EZH1</accession>
<comment type="caution">
    <text evidence="2">The sequence shown here is derived from an EMBL/GenBank/DDBJ whole genome shotgun (WGS) entry which is preliminary data.</text>
</comment>
<gene>
    <name evidence="2" type="ORF">TSAR_008350</name>
</gene>
<name>A0A232EZH1_9HYME</name>
<reference evidence="2 3" key="1">
    <citation type="journal article" date="2017" name="Curr. Biol.">
        <title>The Evolution of Venom by Co-option of Single-Copy Genes.</title>
        <authorList>
            <person name="Martinson E.O."/>
            <person name="Mrinalini"/>
            <person name="Kelkar Y.D."/>
            <person name="Chang C.H."/>
            <person name="Werren J.H."/>
        </authorList>
    </citation>
    <scope>NUCLEOTIDE SEQUENCE [LARGE SCALE GENOMIC DNA]</scope>
    <source>
        <strain evidence="2 3">Alberta</strain>
        <tissue evidence="2">Whole body</tissue>
    </source>
</reference>
<dbReference type="AlphaFoldDB" id="A0A232EZH1"/>
<protein>
    <submittedName>
        <fullName evidence="2">Uncharacterized protein</fullName>
    </submittedName>
</protein>